<protein>
    <submittedName>
        <fullName evidence="2">Uncharacterized protein</fullName>
    </submittedName>
</protein>
<dbReference type="Proteomes" id="UP000800092">
    <property type="component" value="Unassembled WGS sequence"/>
</dbReference>
<proteinExistence type="predicted"/>
<gene>
    <name evidence="2" type="ORF">EV356DRAFT_562823</name>
</gene>
<evidence type="ECO:0000256" key="1">
    <source>
        <dbReference type="SAM" id="MobiDB-lite"/>
    </source>
</evidence>
<evidence type="ECO:0000313" key="3">
    <source>
        <dbReference type="Proteomes" id="UP000800092"/>
    </source>
</evidence>
<organism evidence="2 3">
    <name type="scientific">Viridothelium virens</name>
    <name type="common">Speckled blister lichen</name>
    <name type="synonym">Trypethelium virens</name>
    <dbReference type="NCBI Taxonomy" id="1048519"/>
    <lineage>
        <taxon>Eukaryota</taxon>
        <taxon>Fungi</taxon>
        <taxon>Dikarya</taxon>
        <taxon>Ascomycota</taxon>
        <taxon>Pezizomycotina</taxon>
        <taxon>Dothideomycetes</taxon>
        <taxon>Dothideomycetes incertae sedis</taxon>
        <taxon>Trypetheliales</taxon>
        <taxon>Trypetheliaceae</taxon>
        <taxon>Viridothelium</taxon>
    </lineage>
</organism>
<accession>A0A6A6HQD9</accession>
<dbReference type="AlphaFoldDB" id="A0A6A6HQD9"/>
<sequence>MSSRKICPNTTSMRTDVGVGRKLAYAYGHDGVRQIKVDHATLDLRLETFTERENPPLAVPYDSVSLAKPQQRVRHRLNLSSGSSTCLFPRKLLPRCLPSALFLDIIAVPVLGLSPLLPLDQVAQSYSFVMKTRHKRNKRENGEKKLTAQPSDDGSRGVISRG</sequence>
<reference evidence="2" key="1">
    <citation type="journal article" date="2020" name="Stud. Mycol.">
        <title>101 Dothideomycetes genomes: a test case for predicting lifestyles and emergence of pathogens.</title>
        <authorList>
            <person name="Haridas S."/>
            <person name="Albert R."/>
            <person name="Binder M."/>
            <person name="Bloem J."/>
            <person name="Labutti K."/>
            <person name="Salamov A."/>
            <person name="Andreopoulos B."/>
            <person name="Baker S."/>
            <person name="Barry K."/>
            <person name="Bills G."/>
            <person name="Bluhm B."/>
            <person name="Cannon C."/>
            <person name="Castanera R."/>
            <person name="Culley D."/>
            <person name="Daum C."/>
            <person name="Ezra D."/>
            <person name="Gonzalez J."/>
            <person name="Henrissat B."/>
            <person name="Kuo A."/>
            <person name="Liang C."/>
            <person name="Lipzen A."/>
            <person name="Lutzoni F."/>
            <person name="Magnuson J."/>
            <person name="Mondo S."/>
            <person name="Nolan M."/>
            <person name="Ohm R."/>
            <person name="Pangilinan J."/>
            <person name="Park H.-J."/>
            <person name="Ramirez L."/>
            <person name="Alfaro M."/>
            <person name="Sun H."/>
            <person name="Tritt A."/>
            <person name="Yoshinaga Y."/>
            <person name="Zwiers L.-H."/>
            <person name="Turgeon B."/>
            <person name="Goodwin S."/>
            <person name="Spatafora J."/>
            <person name="Crous P."/>
            <person name="Grigoriev I."/>
        </authorList>
    </citation>
    <scope>NUCLEOTIDE SEQUENCE</scope>
    <source>
        <strain evidence="2">Tuck. ex Michener</strain>
    </source>
</reference>
<dbReference type="EMBL" id="ML991771">
    <property type="protein sequence ID" value="KAF2240089.1"/>
    <property type="molecule type" value="Genomic_DNA"/>
</dbReference>
<keyword evidence="3" id="KW-1185">Reference proteome</keyword>
<evidence type="ECO:0000313" key="2">
    <source>
        <dbReference type="EMBL" id="KAF2240089.1"/>
    </source>
</evidence>
<name>A0A6A6HQD9_VIRVR</name>
<feature type="region of interest" description="Disordered" evidence="1">
    <location>
        <begin position="133"/>
        <end position="162"/>
    </location>
</feature>